<dbReference type="Pfam" id="PF00300">
    <property type="entry name" value="His_Phos_1"/>
    <property type="match status" value="1"/>
</dbReference>
<dbReference type="Proteomes" id="UP000199183">
    <property type="component" value="Unassembled WGS sequence"/>
</dbReference>
<dbReference type="OrthoDB" id="4697614at2"/>
<name>A0A1H4R3M8_9MICO</name>
<gene>
    <name evidence="3" type="ORF">SAMN04489806_2991</name>
</gene>
<dbReference type="GO" id="GO:0005737">
    <property type="term" value="C:cytoplasm"/>
    <property type="evidence" value="ECO:0007669"/>
    <property type="project" value="TreeGrafter"/>
</dbReference>
<feature type="active site" description="Tele-phosphohistidine intermediate" evidence="1">
    <location>
        <position position="9"/>
    </location>
</feature>
<dbReference type="InterPro" id="IPR050275">
    <property type="entry name" value="PGM_Phosphatase"/>
</dbReference>
<dbReference type="CDD" id="cd07067">
    <property type="entry name" value="HP_PGM_like"/>
    <property type="match status" value="1"/>
</dbReference>
<dbReference type="Gene3D" id="3.40.50.1240">
    <property type="entry name" value="Phosphoglycerate mutase-like"/>
    <property type="match status" value="1"/>
</dbReference>
<feature type="active site" description="Proton donor/acceptor" evidence="1">
    <location>
        <position position="83"/>
    </location>
</feature>
<evidence type="ECO:0000256" key="2">
    <source>
        <dbReference type="PIRSR" id="PIRSR613078-2"/>
    </source>
</evidence>
<evidence type="ECO:0000313" key="4">
    <source>
        <dbReference type="Proteomes" id="UP000199183"/>
    </source>
</evidence>
<dbReference type="GO" id="GO:0016791">
    <property type="term" value="F:phosphatase activity"/>
    <property type="evidence" value="ECO:0007669"/>
    <property type="project" value="TreeGrafter"/>
</dbReference>
<protein>
    <submittedName>
        <fullName evidence="3">Probable phosphoglycerate mutase</fullName>
    </submittedName>
</protein>
<evidence type="ECO:0000256" key="1">
    <source>
        <dbReference type="PIRSR" id="PIRSR613078-1"/>
    </source>
</evidence>
<dbReference type="RefSeq" id="WP_091186315.1">
    <property type="nucleotide sequence ID" value="NZ_FNRY01000001.1"/>
</dbReference>
<evidence type="ECO:0000313" key="3">
    <source>
        <dbReference type="EMBL" id="SEC26334.1"/>
    </source>
</evidence>
<dbReference type="PANTHER" id="PTHR48100">
    <property type="entry name" value="BROAD-SPECIFICITY PHOSPHATASE YOR283W-RELATED"/>
    <property type="match status" value="1"/>
</dbReference>
<dbReference type="AlphaFoldDB" id="A0A1H4R3M8"/>
<dbReference type="SUPFAM" id="SSF53254">
    <property type="entry name" value="Phosphoglycerate mutase-like"/>
    <property type="match status" value="1"/>
</dbReference>
<dbReference type="InterPro" id="IPR013078">
    <property type="entry name" value="His_Pase_superF_clade-1"/>
</dbReference>
<accession>A0A1H4R3M8</accession>
<reference evidence="3 4" key="1">
    <citation type="submission" date="2016-10" db="EMBL/GenBank/DDBJ databases">
        <authorList>
            <person name="de Groot N.N."/>
        </authorList>
    </citation>
    <scope>NUCLEOTIDE SEQUENCE [LARGE SCALE GENOMIC DNA]</scope>
    <source>
        <strain evidence="3 4">DSM 21799</strain>
    </source>
</reference>
<organism evidence="3 4">
    <name type="scientific">Paramicrobacterium humi</name>
    <dbReference type="NCBI Taxonomy" id="640635"/>
    <lineage>
        <taxon>Bacteria</taxon>
        <taxon>Bacillati</taxon>
        <taxon>Actinomycetota</taxon>
        <taxon>Actinomycetes</taxon>
        <taxon>Micrococcales</taxon>
        <taxon>Microbacteriaceae</taxon>
        <taxon>Paramicrobacterium</taxon>
    </lineage>
</organism>
<dbReference type="InterPro" id="IPR029033">
    <property type="entry name" value="His_PPase_superfam"/>
</dbReference>
<dbReference type="PANTHER" id="PTHR48100:SF59">
    <property type="entry name" value="ADENOSYLCOBALAMIN_ALPHA-RIBAZOLE PHOSPHATASE"/>
    <property type="match status" value="1"/>
</dbReference>
<dbReference type="SMART" id="SM00855">
    <property type="entry name" value="PGAM"/>
    <property type="match status" value="1"/>
</dbReference>
<sequence>MTEITFVRHGQTDWNLDRRIQGLTDIPLNDVGRAQALRSAGRLAAWRWDAIVSSPLVRALETAQIIATRLGLDDPRPVQGLEERAHGEMEGMTFEERQAAFPGAAPVPGLESRDDVIARVLAALRGLPDGDDGRRVLAVTHGGVIGSLLRHVTNGDLPAAGQIVANGSFHDFHLQGGELSLVEFRPMDADPELDRERVAPR</sequence>
<feature type="binding site" evidence="2">
    <location>
        <position position="58"/>
    </location>
    <ligand>
        <name>substrate</name>
    </ligand>
</feature>
<dbReference type="EMBL" id="FNRY01000001">
    <property type="protein sequence ID" value="SEC26334.1"/>
    <property type="molecule type" value="Genomic_DNA"/>
</dbReference>
<dbReference type="STRING" id="640635.SAMN04489806_2991"/>
<keyword evidence="4" id="KW-1185">Reference proteome</keyword>
<feature type="binding site" evidence="2">
    <location>
        <begin position="8"/>
        <end position="15"/>
    </location>
    <ligand>
        <name>substrate</name>
    </ligand>
</feature>
<proteinExistence type="predicted"/>